<proteinExistence type="predicted"/>
<feature type="region of interest" description="Disordered" evidence="1">
    <location>
        <begin position="218"/>
        <end position="239"/>
    </location>
</feature>
<dbReference type="AlphaFoldDB" id="A0A8X7QK66"/>
<dbReference type="InterPro" id="IPR006527">
    <property type="entry name" value="F-box-assoc_dom_typ1"/>
</dbReference>
<feature type="region of interest" description="Disordered" evidence="1">
    <location>
        <begin position="114"/>
        <end position="153"/>
    </location>
</feature>
<organism evidence="3 4">
    <name type="scientific">Brassica carinata</name>
    <name type="common">Ethiopian mustard</name>
    <name type="synonym">Abyssinian cabbage</name>
    <dbReference type="NCBI Taxonomy" id="52824"/>
    <lineage>
        <taxon>Eukaryota</taxon>
        <taxon>Viridiplantae</taxon>
        <taxon>Streptophyta</taxon>
        <taxon>Embryophyta</taxon>
        <taxon>Tracheophyta</taxon>
        <taxon>Spermatophyta</taxon>
        <taxon>Magnoliopsida</taxon>
        <taxon>eudicotyledons</taxon>
        <taxon>Gunneridae</taxon>
        <taxon>Pentapetalae</taxon>
        <taxon>rosids</taxon>
        <taxon>malvids</taxon>
        <taxon>Brassicales</taxon>
        <taxon>Brassicaceae</taxon>
        <taxon>Brassiceae</taxon>
        <taxon>Brassica</taxon>
    </lineage>
</organism>
<protein>
    <recommendedName>
        <fullName evidence="2">F-box associated beta-propeller type 1 domain-containing protein</fullName>
    </recommendedName>
</protein>
<feature type="compositionally biased region" description="Basic and acidic residues" evidence="1">
    <location>
        <begin position="223"/>
        <end position="235"/>
    </location>
</feature>
<keyword evidence="4" id="KW-1185">Reference proteome</keyword>
<evidence type="ECO:0000256" key="1">
    <source>
        <dbReference type="SAM" id="MobiDB-lite"/>
    </source>
</evidence>
<feature type="domain" description="F-box associated beta-propeller type 1" evidence="2">
    <location>
        <begin position="3"/>
        <end position="122"/>
    </location>
</feature>
<sequence>MLGNVYWFSQDKEAGGDVPPERFVLRLPLPFESYFEDENLHTYEMEVWVTTKIETNGVSWSKFLAVDMSPLTWFQFFSGGSFLIDEEKRVVVVFDGDKNESETNRNTAYFVGENDYFNRPHQGGRQDYHERQEQRKEWQPVRSVERRSEDQHRLRYAQEPCNREIEGREREAEDERRRLLKGKAIVGTEMEKETNRDPKRFASGTLVIKEPITTMFPVNQVGPEKRNPSPPRHLDTPIPQIDTRTTVQKAIVVNKEPQLEEQRREEDPLLLSEEEMNLLAEQYGSVDLEMDEEMIDEDDLLEDLMEEVAMVPETQEPPETDATITHVKPASKNQEAQEQLNRAMAGEDLIGEKIQTSSKEARNEKERKQEKQGNKGLESMGSAGT</sequence>
<dbReference type="OrthoDB" id="1106745at2759"/>
<accession>A0A8X7QK66</accession>
<evidence type="ECO:0000259" key="2">
    <source>
        <dbReference type="Pfam" id="PF07734"/>
    </source>
</evidence>
<comment type="caution">
    <text evidence="3">The sequence shown here is derived from an EMBL/GenBank/DDBJ whole genome shotgun (WGS) entry which is preliminary data.</text>
</comment>
<feature type="compositionally biased region" description="Basic and acidic residues" evidence="1">
    <location>
        <begin position="359"/>
        <end position="373"/>
    </location>
</feature>
<reference evidence="3 4" key="1">
    <citation type="submission" date="2020-02" db="EMBL/GenBank/DDBJ databases">
        <authorList>
            <person name="Ma Q."/>
            <person name="Huang Y."/>
            <person name="Song X."/>
            <person name="Pei D."/>
        </authorList>
    </citation>
    <scope>NUCLEOTIDE SEQUENCE [LARGE SCALE GENOMIC DNA]</scope>
    <source>
        <strain evidence="3">Sxm20200214</strain>
        <tissue evidence="3">Leaf</tissue>
    </source>
</reference>
<evidence type="ECO:0000313" key="3">
    <source>
        <dbReference type="EMBL" id="KAG2271850.1"/>
    </source>
</evidence>
<name>A0A8X7QK66_BRACI</name>
<feature type="compositionally biased region" description="Basic and acidic residues" evidence="1">
    <location>
        <begin position="124"/>
        <end position="153"/>
    </location>
</feature>
<feature type="region of interest" description="Disordered" evidence="1">
    <location>
        <begin position="344"/>
        <end position="385"/>
    </location>
</feature>
<dbReference type="Pfam" id="PF07734">
    <property type="entry name" value="FBA_1"/>
    <property type="match status" value="1"/>
</dbReference>
<evidence type="ECO:0000313" key="4">
    <source>
        <dbReference type="Proteomes" id="UP000886595"/>
    </source>
</evidence>
<dbReference type="EMBL" id="JAAMPC010000013">
    <property type="protein sequence ID" value="KAG2271850.1"/>
    <property type="molecule type" value="Genomic_DNA"/>
</dbReference>
<gene>
    <name evidence="3" type="ORF">Bca52824_066405</name>
</gene>
<dbReference type="Proteomes" id="UP000886595">
    <property type="component" value="Unassembled WGS sequence"/>
</dbReference>